<feature type="disulfide bond" evidence="13">
    <location>
        <begin position="166"/>
        <end position="175"/>
    </location>
</feature>
<evidence type="ECO:0000313" key="16">
    <source>
        <dbReference type="EMBL" id="PIK49767.1"/>
    </source>
</evidence>
<evidence type="ECO:0000256" key="2">
    <source>
        <dbReference type="ARBA" id="ARBA00022473"/>
    </source>
</evidence>
<dbReference type="InterPro" id="IPR001881">
    <property type="entry name" value="EGF-like_Ca-bd_dom"/>
</dbReference>
<dbReference type="FunFam" id="2.10.25.10:FF:000472">
    <property type="entry name" value="Uncharacterized protein, isoform A"/>
    <property type="match status" value="2"/>
</dbReference>
<dbReference type="FunFam" id="2.10.25.10:FF:000117">
    <property type="entry name" value="Delta-like protein"/>
    <property type="match status" value="1"/>
</dbReference>
<feature type="domain" description="EGF-like" evidence="15">
    <location>
        <begin position="357"/>
        <end position="394"/>
    </location>
</feature>
<evidence type="ECO:0000256" key="9">
    <source>
        <dbReference type="ARBA" id="ARBA00022989"/>
    </source>
</evidence>
<feature type="disulfide bond" evidence="13">
    <location>
        <begin position="317"/>
        <end position="326"/>
    </location>
</feature>
<keyword evidence="17" id="KW-1185">Reference proteome</keyword>
<dbReference type="PROSITE" id="PS00022">
    <property type="entry name" value="EGF_1"/>
    <property type="match status" value="11"/>
</dbReference>
<dbReference type="Gene3D" id="2.10.25.10">
    <property type="entry name" value="Laminin"/>
    <property type="match status" value="12"/>
</dbReference>
<feature type="disulfide bond" evidence="13">
    <location>
        <begin position="365"/>
        <end position="382"/>
    </location>
</feature>
<dbReference type="InterPro" id="IPR001007">
    <property type="entry name" value="VWF_dom"/>
</dbReference>
<keyword evidence="5" id="KW-0732">Signal</keyword>
<dbReference type="Proteomes" id="UP000230750">
    <property type="component" value="Unassembled WGS sequence"/>
</dbReference>
<evidence type="ECO:0000256" key="8">
    <source>
        <dbReference type="ARBA" id="ARBA00022976"/>
    </source>
</evidence>
<organism evidence="16 17">
    <name type="scientific">Stichopus japonicus</name>
    <name type="common">Sea cucumber</name>
    <dbReference type="NCBI Taxonomy" id="307972"/>
    <lineage>
        <taxon>Eukaryota</taxon>
        <taxon>Metazoa</taxon>
        <taxon>Echinodermata</taxon>
        <taxon>Eleutherozoa</taxon>
        <taxon>Echinozoa</taxon>
        <taxon>Holothuroidea</taxon>
        <taxon>Aspidochirotacea</taxon>
        <taxon>Aspidochirotida</taxon>
        <taxon>Stichopodidae</taxon>
        <taxon>Apostichopus</taxon>
    </lineage>
</organism>
<sequence>MASNRLVLNDSKTEVIHFHSVGMDGKAGFVISVFHILGVFMGPARPLGSAIVTVNGEESFVIKIWTSAAERILVCTEQSVLIVLRMTTPASALKDTLARIARSRICDSNPCAHGGQCLELTAGFKCLCSSGWTGQLCEDNLDDCESAPCQHEGTCVDLVGGFDCLCTKQWQGPTCQFDADECMGQPCVHAFRCRNLVGDYLCDCQPGWTGKNCDRNANDCAGHCLNGATCLDLINSFVCVCKPGFMGVECELNINECESEPCMHKGQCVDRVDGYECICRQGFTGNNCQLDDDLCDPNPCQNGASCFNLYGDYFCACREGFDDRNCSSVKTTCSKQPCEVLDSCTVRVPLNHSQGGFIIKPSSVCGPHGKCISLNEDGDFKCSCHTGYVGVYCHENVNDCASSPCYNGDSNECVNNPCRNSGSCIDLHADYQCICNDGYKGKSCQSRDFYCSDNTCDNSGTCLEFTDSFVCECADGYSGPTCRIETVNVCDRHNCENGATCVPSGDSYLCICKEGYDGKYCANNIDDCHLNPCYNGGHCVDGLNWFQCTCPMGFAGPDCRINLNECLSNPCAYGSTCIDGIDSYSCLCPPGRSGSTCSLVFGHQVAPPSFGTSCEVDGVVMADGASWNMDCNKCRCNRGVTTCSKMVCGVDACLTSSASYPTNGNYSVPSVLPTKTCPEGKICHPVPEPDCLTPPCDPWGVCLLLTDISRGVSDVANGDPPCSSRESGCVVLMVTFSLRNLPLGVTVHSVCSTIQQLRRLQELTELHPLSITCIKSESRDTIKVTMGSDQQMTHEFADHVVDSFMLDLDEEFQEGSLLSAIIRIERIIGVTRSDTIKTGLWLTLYMVVLLVISSIACLGIGLRRLIRKPSSQIPPAPPPFPSEQSASENIYVHAPSRSDQSGIYESTLPRFNDYVKMQGAAAAAAAESCTFASSERTKNYSHSENDLEVAKYFLEKLKIKPTAKVEGECYISMKNLEKT</sequence>
<feature type="disulfide bond" evidence="13">
    <location>
        <begin position="384"/>
        <end position="393"/>
    </location>
</feature>
<keyword evidence="7" id="KW-0106">Calcium</keyword>
<keyword evidence="6" id="KW-0677">Repeat</keyword>
<keyword evidence="3 13" id="KW-0245">EGF-like domain</keyword>
<dbReference type="GO" id="GO:0007219">
    <property type="term" value="P:Notch signaling pathway"/>
    <property type="evidence" value="ECO:0007669"/>
    <property type="project" value="UniProtKB-KW"/>
</dbReference>
<dbReference type="FunFam" id="2.10.25.10:FF:000146">
    <property type="entry name" value="Putative neurogenic locus notch"/>
    <property type="match status" value="1"/>
</dbReference>
<comment type="caution">
    <text evidence="16">The sequence shown here is derived from an EMBL/GenBank/DDBJ whole genome shotgun (WGS) entry which is preliminary data.</text>
</comment>
<feature type="domain" description="EGF-like" evidence="15">
    <location>
        <begin position="447"/>
        <end position="483"/>
    </location>
</feature>
<dbReference type="PROSITE" id="PS01187">
    <property type="entry name" value="EGF_CA"/>
    <property type="match status" value="4"/>
</dbReference>
<dbReference type="FunFam" id="2.10.25.10:FF:000247">
    <property type="entry name" value="Delta/notch like EGF repeat containing"/>
    <property type="match status" value="1"/>
</dbReference>
<comment type="caution">
    <text evidence="13">Lacks conserved residue(s) required for the propagation of feature annotation.</text>
</comment>
<reference evidence="16 17" key="1">
    <citation type="journal article" date="2017" name="PLoS Biol.">
        <title>The sea cucumber genome provides insights into morphological evolution and visceral regeneration.</title>
        <authorList>
            <person name="Zhang X."/>
            <person name="Sun L."/>
            <person name="Yuan J."/>
            <person name="Sun Y."/>
            <person name="Gao Y."/>
            <person name="Zhang L."/>
            <person name="Li S."/>
            <person name="Dai H."/>
            <person name="Hamel J.F."/>
            <person name="Liu C."/>
            <person name="Yu Y."/>
            <person name="Liu S."/>
            <person name="Lin W."/>
            <person name="Guo K."/>
            <person name="Jin S."/>
            <person name="Xu P."/>
            <person name="Storey K.B."/>
            <person name="Huan P."/>
            <person name="Zhang T."/>
            <person name="Zhou Y."/>
            <person name="Zhang J."/>
            <person name="Lin C."/>
            <person name="Li X."/>
            <person name="Xing L."/>
            <person name="Huo D."/>
            <person name="Sun M."/>
            <person name="Wang L."/>
            <person name="Mercier A."/>
            <person name="Li F."/>
            <person name="Yang H."/>
            <person name="Xiang J."/>
        </authorList>
    </citation>
    <scope>NUCLEOTIDE SEQUENCE [LARGE SCALE GENOMIC DNA]</scope>
    <source>
        <strain evidence="16">Shaxun</strain>
        <tissue evidence="16">Muscle</tissue>
    </source>
</reference>
<feature type="disulfide bond" evidence="13">
    <location>
        <begin position="435"/>
        <end position="444"/>
    </location>
</feature>
<dbReference type="EMBL" id="MRZV01000448">
    <property type="protein sequence ID" value="PIK49767.1"/>
    <property type="molecule type" value="Genomic_DNA"/>
</dbReference>
<gene>
    <name evidence="16" type="ORF">BSL78_13354</name>
</gene>
<feature type="disulfide bond" evidence="13">
    <location>
        <begin position="279"/>
        <end position="288"/>
    </location>
</feature>
<dbReference type="FunFam" id="2.10.25.10:FF:000310">
    <property type="entry name" value="Delta-like protein"/>
    <property type="match status" value="1"/>
</dbReference>
<dbReference type="FunFam" id="2.10.25.10:FF:000122">
    <property type="entry name" value="Protein crumbs homolog 2"/>
    <property type="match status" value="2"/>
</dbReference>
<keyword evidence="10 14" id="KW-0472">Membrane</keyword>
<dbReference type="GO" id="GO:0120025">
    <property type="term" value="C:plasma membrane bounded cell projection"/>
    <property type="evidence" value="ECO:0007669"/>
    <property type="project" value="UniProtKB-ARBA"/>
</dbReference>
<feature type="domain" description="EGF-like" evidence="15">
    <location>
        <begin position="291"/>
        <end position="327"/>
    </location>
</feature>
<feature type="domain" description="EGF-like" evidence="15">
    <location>
        <begin position="524"/>
        <end position="560"/>
    </location>
</feature>
<feature type="disulfide bond" evidence="13">
    <location>
        <begin position="512"/>
        <end position="521"/>
    </location>
</feature>
<feature type="domain" description="EGF-like" evidence="15">
    <location>
        <begin position="409"/>
        <end position="445"/>
    </location>
</feature>
<feature type="domain" description="EGF-like" evidence="15">
    <location>
        <begin position="216"/>
        <end position="251"/>
    </location>
</feature>
<evidence type="ECO:0000256" key="6">
    <source>
        <dbReference type="ARBA" id="ARBA00022737"/>
    </source>
</evidence>
<dbReference type="InterPro" id="IPR009030">
    <property type="entry name" value="Growth_fac_rcpt_cys_sf"/>
</dbReference>
<feature type="disulfide bond" evidence="13">
    <location>
        <begin position="128"/>
        <end position="137"/>
    </location>
</feature>
<feature type="domain" description="EGF-like" evidence="15">
    <location>
        <begin position="140"/>
        <end position="176"/>
    </location>
</feature>
<dbReference type="SUPFAM" id="SSF57196">
    <property type="entry name" value="EGF/Laminin"/>
    <property type="match status" value="6"/>
</dbReference>
<dbReference type="STRING" id="307972.A0A2G8KP78"/>
<comment type="subcellular location">
    <subcellularLocation>
        <location evidence="1">Membrane</location>
        <topology evidence="1">Single-pass type I membrane protein</topology>
    </subcellularLocation>
</comment>
<dbReference type="SMART" id="SM00181">
    <property type="entry name" value="EGF"/>
    <property type="match status" value="12"/>
</dbReference>
<feature type="disulfide bond" evidence="13">
    <location>
        <begin position="204"/>
        <end position="213"/>
    </location>
</feature>
<dbReference type="GO" id="GO:0005509">
    <property type="term" value="F:calcium ion binding"/>
    <property type="evidence" value="ECO:0007669"/>
    <property type="project" value="InterPro"/>
</dbReference>
<dbReference type="Pfam" id="PF12661">
    <property type="entry name" value="hEGF"/>
    <property type="match status" value="1"/>
</dbReference>
<dbReference type="Pfam" id="PF07645">
    <property type="entry name" value="EGF_CA"/>
    <property type="match status" value="1"/>
</dbReference>
<feature type="disulfide bond" evidence="13">
    <location>
        <begin position="473"/>
        <end position="482"/>
    </location>
</feature>
<feature type="domain" description="EGF-like" evidence="15">
    <location>
        <begin position="102"/>
        <end position="138"/>
    </location>
</feature>
<dbReference type="AlphaFoldDB" id="A0A2G8KP78"/>
<dbReference type="SMART" id="SM00215">
    <property type="entry name" value="VWC_out"/>
    <property type="match status" value="1"/>
</dbReference>
<dbReference type="Pfam" id="PF23575">
    <property type="entry name" value="JAG1"/>
    <property type="match status" value="1"/>
</dbReference>
<dbReference type="PROSITE" id="PS50026">
    <property type="entry name" value="EGF_3"/>
    <property type="match status" value="12"/>
</dbReference>
<proteinExistence type="predicted"/>
<keyword evidence="2" id="KW-0217">Developmental protein</keyword>
<dbReference type="OrthoDB" id="283575at2759"/>
<keyword evidence="4 14" id="KW-0812">Transmembrane</keyword>
<name>A0A2G8KP78_STIJA</name>
<dbReference type="InterPro" id="IPR000742">
    <property type="entry name" value="EGF"/>
</dbReference>
<dbReference type="FunFam" id="2.10.25.10:FF:000006">
    <property type="entry name" value="Versican core protein-like isoform 1"/>
    <property type="match status" value="1"/>
</dbReference>
<keyword evidence="9 14" id="KW-1133">Transmembrane helix</keyword>
<dbReference type="InterPro" id="IPR049883">
    <property type="entry name" value="NOTCH1_EGF-like"/>
</dbReference>
<accession>A0A2G8KP78</accession>
<feature type="disulfide bond" evidence="13">
    <location>
        <begin position="241"/>
        <end position="250"/>
    </location>
</feature>
<dbReference type="Pfam" id="PF00008">
    <property type="entry name" value="EGF"/>
    <property type="match status" value="9"/>
</dbReference>
<dbReference type="SMART" id="SM00179">
    <property type="entry name" value="EGF_CA"/>
    <property type="match status" value="12"/>
</dbReference>
<evidence type="ECO:0000256" key="1">
    <source>
        <dbReference type="ARBA" id="ARBA00004479"/>
    </source>
</evidence>
<dbReference type="InterPro" id="IPR051022">
    <property type="entry name" value="Notch_Cell-Fate_Det"/>
</dbReference>
<evidence type="ECO:0000256" key="14">
    <source>
        <dbReference type="SAM" id="Phobius"/>
    </source>
</evidence>
<feature type="domain" description="EGF-like" evidence="15">
    <location>
        <begin position="486"/>
        <end position="522"/>
    </location>
</feature>
<dbReference type="CDD" id="cd00054">
    <property type="entry name" value="EGF_CA"/>
    <property type="match status" value="11"/>
</dbReference>
<evidence type="ECO:0000256" key="5">
    <source>
        <dbReference type="ARBA" id="ARBA00022729"/>
    </source>
</evidence>
<feature type="disulfide bond" evidence="13">
    <location>
        <begin position="588"/>
        <end position="597"/>
    </location>
</feature>
<evidence type="ECO:0000256" key="12">
    <source>
        <dbReference type="ARBA" id="ARBA00023180"/>
    </source>
</evidence>
<dbReference type="GO" id="GO:0007399">
    <property type="term" value="P:nervous system development"/>
    <property type="evidence" value="ECO:0007669"/>
    <property type="project" value="UniProtKB-ARBA"/>
</dbReference>
<evidence type="ECO:0000259" key="15">
    <source>
        <dbReference type="PROSITE" id="PS50026"/>
    </source>
</evidence>
<keyword evidence="8" id="KW-0914">Notch signaling pathway</keyword>
<feature type="transmembrane region" description="Helical" evidence="14">
    <location>
        <begin position="840"/>
        <end position="862"/>
    </location>
</feature>
<dbReference type="SUPFAM" id="SSF57184">
    <property type="entry name" value="Growth factor receptor domain"/>
    <property type="match status" value="2"/>
</dbReference>
<evidence type="ECO:0000256" key="10">
    <source>
        <dbReference type="ARBA" id="ARBA00023136"/>
    </source>
</evidence>
<dbReference type="GO" id="GO:0016020">
    <property type="term" value="C:membrane"/>
    <property type="evidence" value="ECO:0007669"/>
    <property type="project" value="UniProtKB-SubCell"/>
</dbReference>
<dbReference type="PANTHER" id="PTHR24049">
    <property type="entry name" value="CRUMBS FAMILY MEMBER"/>
    <property type="match status" value="1"/>
</dbReference>
<evidence type="ECO:0000256" key="11">
    <source>
        <dbReference type="ARBA" id="ARBA00023157"/>
    </source>
</evidence>
<evidence type="ECO:0000256" key="3">
    <source>
        <dbReference type="ARBA" id="ARBA00022536"/>
    </source>
</evidence>
<dbReference type="InterPro" id="IPR013032">
    <property type="entry name" value="EGF-like_CS"/>
</dbReference>
<dbReference type="SUPFAM" id="SSF57603">
    <property type="entry name" value="FnI-like domain"/>
    <property type="match status" value="1"/>
</dbReference>
<evidence type="ECO:0000256" key="7">
    <source>
        <dbReference type="ARBA" id="ARBA00022837"/>
    </source>
</evidence>
<feature type="disulfide bond" evidence="13">
    <location>
        <begin position="550"/>
        <end position="559"/>
    </location>
</feature>
<protein>
    <recommendedName>
        <fullName evidence="15">EGF-like domain-containing protein</fullName>
    </recommendedName>
</protein>
<dbReference type="InterPro" id="IPR056986">
    <property type="entry name" value="JAG1_1/2_dom"/>
</dbReference>
<keyword evidence="11 13" id="KW-1015">Disulfide bond</keyword>
<keyword evidence="12" id="KW-0325">Glycoprotein</keyword>
<evidence type="ECO:0000313" key="17">
    <source>
        <dbReference type="Proteomes" id="UP000230750"/>
    </source>
</evidence>
<evidence type="ECO:0000256" key="4">
    <source>
        <dbReference type="ARBA" id="ARBA00022692"/>
    </source>
</evidence>
<dbReference type="InterPro" id="IPR000152">
    <property type="entry name" value="EGF-type_Asp/Asn_hydroxyl_site"/>
</dbReference>
<dbReference type="PROSITE" id="PS00010">
    <property type="entry name" value="ASX_HYDROXYL"/>
    <property type="match status" value="8"/>
</dbReference>
<dbReference type="InterPro" id="IPR018097">
    <property type="entry name" value="EGF_Ca-bd_CS"/>
</dbReference>
<dbReference type="PROSITE" id="PS01186">
    <property type="entry name" value="EGF_2"/>
    <property type="match status" value="10"/>
</dbReference>
<evidence type="ECO:0000256" key="13">
    <source>
        <dbReference type="PROSITE-ProRule" id="PRU00076"/>
    </source>
</evidence>
<dbReference type="GO" id="GO:0071944">
    <property type="term" value="C:cell periphery"/>
    <property type="evidence" value="ECO:0007669"/>
    <property type="project" value="UniProtKB-ARBA"/>
</dbReference>
<feature type="domain" description="EGF-like" evidence="15">
    <location>
        <begin position="562"/>
        <end position="598"/>
    </location>
</feature>
<feature type="domain" description="EGF-like" evidence="15">
    <location>
        <begin position="178"/>
        <end position="214"/>
    </location>
</feature>
<feature type="disulfide bond" evidence="13">
    <location>
        <begin position="220"/>
        <end position="230"/>
    </location>
</feature>
<feature type="domain" description="EGF-like" evidence="15">
    <location>
        <begin position="253"/>
        <end position="289"/>
    </location>
</feature>